<feature type="domain" description="C2H2-type" evidence="9">
    <location>
        <begin position="504"/>
        <end position="532"/>
    </location>
</feature>
<evidence type="ECO:0000256" key="1">
    <source>
        <dbReference type="ARBA" id="ARBA00004123"/>
    </source>
</evidence>
<feature type="region of interest" description="Disordered" evidence="8">
    <location>
        <begin position="178"/>
        <end position="205"/>
    </location>
</feature>
<dbReference type="SUPFAM" id="SSF57667">
    <property type="entry name" value="beta-beta-alpha zinc fingers"/>
    <property type="match status" value="4"/>
</dbReference>
<feature type="region of interest" description="Disordered" evidence="8">
    <location>
        <begin position="41"/>
        <end position="82"/>
    </location>
</feature>
<keyword evidence="3" id="KW-0677">Repeat</keyword>
<reference evidence="10 11" key="1">
    <citation type="journal article" date="2018" name="Nat. Ecol. Evol.">
        <title>Genomic signatures of mitonuclear coevolution across populations of Tigriopus californicus.</title>
        <authorList>
            <person name="Barreto F.S."/>
            <person name="Watson E.T."/>
            <person name="Lima T.G."/>
            <person name="Willett C.S."/>
            <person name="Edmands S."/>
            <person name="Li W."/>
            <person name="Burton R.S."/>
        </authorList>
    </citation>
    <scope>NUCLEOTIDE SEQUENCE [LARGE SCALE GENOMIC DNA]</scope>
    <source>
        <strain evidence="10 11">San Diego</strain>
    </source>
</reference>
<dbReference type="STRING" id="6832.A0A553ND12"/>
<dbReference type="GO" id="GO:0000981">
    <property type="term" value="F:DNA-binding transcription factor activity, RNA polymerase II-specific"/>
    <property type="evidence" value="ECO:0007669"/>
    <property type="project" value="TreeGrafter"/>
</dbReference>
<dbReference type="Proteomes" id="UP000318571">
    <property type="component" value="Chromosome 10"/>
</dbReference>
<dbReference type="GO" id="GO:0005634">
    <property type="term" value="C:nucleus"/>
    <property type="evidence" value="ECO:0007669"/>
    <property type="project" value="UniProtKB-SubCell"/>
</dbReference>
<sequence length="556" mass="63299">MAFPSCPRISEEQLCCVCVCAFVPRIQSSLEIATLLTMKEDGNAEREPKSNPGGQTDPSGEDSNLANARRKGNLLEGQRSKEEGAREIWTSITMFSMLPSSEMFTIFNPNNLPKTVISGQSNELGLDLEGQVTESDQVLAKSGCDRVLLLSEGAAVLNDLDLSQIHQDSLGSNLEMFPSLVGQDQSPTSSSSATSNEGSVWSDEDRDEDDIANILNLNYTDLTYFNESILFSAKETDLVEEVVSQQTDMRVDPSPPKGENATASPKPIHPKISRDPQTKLYHCPHCDKSFQYSSRLQRHLSAHEEKKFHCHICDKYFSRSDVLSNHLSKVHQQWSPPNKSPSSSSLVESSATTKMAELYPCHICEAKLSSKFHLNRHLKSHENKVGAFTCNFCGKSFDVKHKFQRHMRLHLSEKKFKCHVCHMSFLQREFLSRHLLTHSGENPFKCNQCGKGFNQLINLKQHIERLHSSDASKKTHKCSHCEKRFYTSPELKNHLLYHVDTRMFHCSTCESSFVEKRHLDRHIRRMHSKIKNYFCNHCSKAFYEKYELNHHKKSCQ</sequence>
<evidence type="ECO:0000256" key="6">
    <source>
        <dbReference type="ARBA" id="ARBA00023242"/>
    </source>
</evidence>
<keyword evidence="5" id="KW-0862">Zinc</keyword>
<proteinExistence type="predicted"/>
<feature type="domain" description="C2H2-type" evidence="9">
    <location>
        <begin position="388"/>
        <end position="415"/>
    </location>
</feature>
<dbReference type="FunFam" id="3.30.160.60:FF:000624">
    <property type="entry name" value="zinc finger protein 697"/>
    <property type="match status" value="1"/>
</dbReference>
<dbReference type="GO" id="GO:0000977">
    <property type="term" value="F:RNA polymerase II transcription regulatory region sequence-specific DNA binding"/>
    <property type="evidence" value="ECO:0007669"/>
    <property type="project" value="TreeGrafter"/>
</dbReference>
<accession>A0A553ND12</accession>
<evidence type="ECO:0000256" key="4">
    <source>
        <dbReference type="ARBA" id="ARBA00022771"/>
    </source>
</evidence>
<evidence type="ECO:0000256" key="3">
    <source>
        <dbReference type="ARBA" id="ARBA00022737"/>
    </source>
</evidence>
<dbReference type="InterPro" id="IPR013087">
    <property type="entry name" value="Znf_C2H2_type"/>
</dbReference>
<dbReference type="EMBL" id="VCGU01000458">
    <property type="protein sequence ID" value="TRY63336.1"/>
    <property type="molecule type" value="Genomic_DNA"/>
</dbReference>
<organism evidence="10 11">
    <name type="scientific">Tigriopus californicus</name>
    <name type="common">Marine copepod</name>
    <dbReference type="NCBI Taxonomy" id="6832"/>
    <lineage>
        <taxon>Eukaryota</taxon>
        <taxon>Metazoa</taxon>
        <taxon>Ecdysozoa</taxon>
        <taxon>Arthropoda</taxon>
        <taxon>Crustacea</taxon>
        <taxon>Multicrustacea</taxon>
        <taxon>Hexanauplia</taxon>
        <taxon>Copepoda</taxon>
        <taxon>Harpacticoida</taxon>
        <taxon>Harpacticidae</taxon>
        <taxon>Tigriopus</taxon>
    </lineage>
</organism>
<feature type="domain" description="C2H2-type" evidence="9">
    <location>
        <begin position="533"/>
        <end position="556"/>
    </location>
</feature>
<dbReference type="InterPro" id="IPR036236">
    <property type="entry name" value="Znf_C2H2_sf"/>
</dbReference>
<evidence type="ECO:0000256" key="8">
    <source>
        <dbReference type="SAM" id="MobiDB-lite"/>
    </source>
</evidence>
<comment type="subcellular location">
    <subcellularLocation>
        <location evidence="1">Nucleus</location>
    </subcellularLocation>
</comment>
<keyword evidence="11" id="KW-1185">Reference proteome</keyword>
<dbReference type="PANTHER" id="PTHR24381">
    <property type="entry name" value="ZINC FINGER PROTEIN"/>
    <property type="match status" value="1"/>
</dbReference>
<dbReference type="PROSITE" id="PS50157">
    <property type="entry name" value="ZINC_FINGER_C2H2_2"/>
    <property type="match status" value="9"/>
</dbReference>
<keyword evidence="4 7" id="KW-0863">Zinc-finger</keyword>
<feature type="domain" description="C2H2-type" evidence="9">
    <location>
        <begin position="359"/>
        <end position="386"/>
    </location>
</feature>
<evidence type="ECO:0000313" key="11">
    <source>
        <dbReference type="Proteomes" id="UP000318571"/>
    </source>
</evidence>
<feature type="compositionally biased region" description="Polar residues" evidence="8">
    <location>
        <begin position="52"/>
        <end position="66"/>
    </location>
</feature>
<feature type="region of interest" description="Disordered" evidence="8">
    <location>
        <begin position="245"/>
        <end position="274"/>
    </location>
</feature>
<feature type="domain" description="C2H2-type" evidence="9">
    <location>
        <begin position="444"/>
        <end position="472"/>
    </location>
</feature>
<dbReference type="AlphaFoldDB" id="A0A553ND12"/>
<name>A0A553ND12_TIGCA</name>
<dbReference type="SMART" id="SM00355">
    <property type="entry name" value="ZnF_C2H2"/>
    <property type="match status" value="9"/>
</dbReference>
<dbReference type="PROSITE" id="PS00028">
    <property type="entry name" value="ZINC_FINGER_C2H2_1"/>
    <property type="match status" value="7"/>
</dbReference>
<evidence type="ECO:0000256" key="2">
    <source>
        <dbReference type="ARBA" id="ARBA00022723"/>
    </source>
</evidence>
<feature type="domain" description="C2H2-type" evidence="9">
    <location>
        <begin position="308"/>
        <end position="336"/>
    </location>
</feature>
<dbReference type="Pfam" id="PF00096">
    <property type="entry name" value="zf-C2H2"/>
    <property type="match status" value="4"/>
</dbReference>
<dbReference type="PANTHER" id="PTHR24381:SF393">
    <property type="entry name" value="CHROMATIN-LINKED ADAPTOR FOR MSL PROTEINS, ISOFORM B"/>
    <property type="match status" value="1"/>
</dbReference>
<evidence type="ECO:0000256" key="7">
    <source>
        <dbReference type="PROSITE-ProRule" id="PRU00042"/>
    </source>
</evidence>
<feature type="domain" description="C2H2-type" evidence="9">
    <location>
        <begin position="416"/>
        <end position="443"/>
    </location>
</feature>
<feature type="domain" description="C2H2-type" evidence="9">
    <location>
        <begin position="476"/>
        <end position="503"/>
    </location>
</feature>
<dbReference type="OMA" id="KNHDRIH"/>
<gene>
    <name evidence="10" type="ORF">TCAL_02626</name>
</gene>
<evidence type="ECO:0000256" key="5">
    <source>
        <dbReference type="ARBA" id="ARBA00022833"/>
    </source>
</evidence>
<feature type="compositionally biased region" description="Low complexity" evidence="8">
    <location>
        <begin position="186"/>
        <end position="195"/>
    </location>
</feature>
<comment type="caution">
    <text evidence="10">The sequence shown here is derived from an EMBL/GenBank/DDBJ whole genome shotgun (WGS) entry which is preliminary data.</text>
</comment>
<keyword evidence="2" id="KW-0479">Metal-binding</keyword>
<evidence type="ECO:0000313" key="10">
    <source>
        <dbReference type="EMBL" id="TRY63336.1"/>
    </source>
</evidence>
<feature type="domain" description="C2H2-type" evidence="9">
    <location>
        <begin position="281"/>
        <end position="308"/>
    </location>
</feature>
<keyword evidence="6" id="KW-0539">Nucleus</keyword>
<dbReference type="GO" id="GO:0008270">
    <property type="term" value="F:zinc ion binding"/>
    <property type="evidence" value="ECO:0007669"/>
    <property type="project" value="UniProtKB-KW"/>
</dbReference>
<protein>
    <recommendedName>
        <fullName evidence="9">C2H2-type domain-containing protein</fullName>
    </recommendedName>
</protein>
<evidence type="ECO:0000259" key="9">
    <source>
        <dbReference type="PROSITE" id="PS50157"/>
    </source>
</evidence>
<dbReference type="Gene3D" id="3.30.160.60">
    <property type="entry name" value="Classic Zinc Finger"/>
    <property type="match status" value="6"/>
</dbReference>